<dbReference type="RefSeq" id="WP_245577648.1">
    <property type="nucleotide sequence ID" value="NZ_JBIAZU010000006.1"/>
</dbReference>
<dbReference type="InterPro" id="IPR003615">
    <property type="entry name" value="HNH_nuc"/>
</dbReference>
<dbReference type="SMART" id="SM00507">
    <property type="entry name" value="HNHc"/>
    <property type="match status" value="1"/>
</dbReference>
<name>A0ABW6WQU5_9ACTN</name>
<dbReference type="Pfam" id="PF01844">
    <property type="entry name" value="HNH"/>
    <property type="match status" value="1"/>
</dbReference>
<evidence type="ECO:0000256" key="2">
    <source>
        <dbReference type="SAM" id="MobiDB-lite"/>
    </source>
</evidence>
<feature type="compositionally biased region" description="Low complexity" evidence="2">
    <location>
        <begin position="156"/>
        <end position="171"/>
    </location>
</feature>
<dbReference type="InterPro" id="IPR003870">
    <property type="entry name" value="DUF222"/>
</dbReference>
<reference evidence="4 5" key="1">
    <citation type="submission" date="2024-10" db="EMBL/GenBank/DDBJ databases">
        <title>The Natural Products Discovery Center: Release of the First 8490 Sequenced Strains for Exploring Actinobacteria Biosynthetic Diversity.</title>
        <authorList>
            <person name="Kalkreuter E."/>
            <person name="Kautsar S.A."/>
            <person name="Yang D."/>
            <person name="Bader C.D."/>
            <person name="Teijaro C.N."/>
            <person name="Fluegel L."/>
            <person name="Davis C.M."/>
            <person name="Simpson J.R."/>
            <person name="Lauterbach L."/>
            <person name="Steele A.D."/>
            <person name="Gui C."/>
            <person name="Meng S."/>
            <person name="Li G."/>
            <person name="Viehrig K."/>
            <person name="Ye F."/>
            <person name="Su P."/>
            <person name="Kiefer A.F."/>
            <person name="Nichols A."/>
            <person name="Cepeda A.J."/>
            <person name="Yan W."/>
            <person name="Fan B."/>
            <person name="Jiang Y."/>
            <person name="Adhikari A."/>
            <person name="Zheng C.-J."/>
            <person name="Schuster L."/>
            <person name="Cowan T.M."/>
            <person name="Smanski M.J."/>
            <person name="Chevrette M.G."/>
            <person name="De Carvalho L.P.S."/>
            <person name="Shen B."/>
        </authorList>
    </citation>
    <scope>NUCLEOTIDE SEQUENCE [LARGE SCALE GENOMIC DNA]</scope>
    <source>
        <strain evidence="4 5">NPDC000087</strain>
    </source>
</reference>
<dbReference type="CDD" id="cd00085">
    <property type="entry name" value="HNHc"/>
    <property type="match status" value="1"/>
</dbReference>
<evidence type="ECO:0000313" key="5">
    <source>
        <dbReference type="Proteomes" id="UP001602245"/>
    </source>
</evidence>
<comment type="caution">
    <text evidence="4">The sequence shown here is derived from an EMBL/GenBank/DDBJ whole genome shotgun (WGS) entry which is preliminary data.</text>
</comment>
<comment type="similarity">
    <text evidence="1">Belongs to the Rv1128c/1148c/1588c/1702c/1945/3466 family.</text>
</comment>
<evidence type="ECO:0000256" key="1">
    <source>
        <dbReference type="ARBA" id="ARBA00023450"/>
    </source>
</evidence>
<protein>
    <submittedName>
        <fullName evidence="4">DUF222 domain-containing protein</fullName>
    </submittedName>
</protein>
<evidence type="ECO:0000259" key="3">
    <source>
        <dbReference type="SMART" id="SM00507"/>
    </source>
</evidence>
<dbReference type="Gene3D" id="1.10.30.50">
    <property type="match status" value="1"/>
</dbReference>
<accession>A0ABW6WQU5</accession>
<organism evidence="4 5">
    <name type="scientific">Paractinoplanes globisporus</name>
    <dbReference type="NCBI Taxonomy" id="113565"/>
    <lineage>
        <taxon>Bacteria</taxon>
        <taxon>Bacillati</taxon>
        <taxon>Actinomycetota</taxon>
        <taxon>Actinomycetes</taxon>
        <taxon>Micromonosporales</taxon>
        <taxon>Micromonosporaceae</taxon>
        <taxon>Paractinoplanes</taxon>
    </lineage>
</organism>
<gene>
    <name evidence="4" type="ORF">ACFY35_35890</name>
</gene>
<feature type="compositionally biased region" description="Basic and acidic residues" evidence="2">
    <location>
        <begin position="172"/>
        <end position="188"/>
    </location>
</feature>
<feature type="compositionally biased region" description="Basic and acidic residues" evidence="2">
    <location>
        <begin position="210"/>
        <end position="222"/>
    </location>
</feature>
<dbReference type="EMBL" id="JBIAZU010000006">
    <property type="protein sequence ID" value="MFF5294855.1"/>
    <property type="molecule type" value="Genomic_DNA"/>
</dbReference>
<feature type="domain" description="HNH nuclease" evidence="3">
    <location>
        <begin position="419"/>
        <end position="471"/>
    </location>
</feature>
<dbReference type="Pfam" id="PF02720">
    <property type="entry name" value="DUF222"/>
    <property type="match status" value="1"/>
</dbReference>
<feature type="region of interest" description="Disordered" evidence="2">
    <location>
        <begin position="149"/>
        <end position="222"/>
    </location>
</feature>
<dbReference type="InterPro" id="IPR002711">
    <property type="entry name" value="HNH"/>
</dbReference>
<evidence type="ECO:0000313" key="4">
    <source>
        <dbReference type="EMBL" id="MFF5294855.1"/>
    </source>
</evidence>
<keyword evidence="5" id="KW-1185">Reference proteome</keyword>
<proteinExistence type="inferred from homology"/>
<dbReference type="Proteomes" id="UP001602245">
    <property type="component" value="Unassembled WGS sequence"/>
</dbReference>
<sequence>MLEAVQHWGEEAVKAAQSALWPLPDSELLDVMRAVHRAQQAAAALQIRLVREATTRDLPAKHGHRTVPAWLRDHLLLDPQPARELADTATALSNRPAVERALIDGAINARQAMTIATALNAIPSALADVEAMLKPDASVAVVAGAGAKAERDADAGAEADSGADRGAGADSGADRDAGAGAKAERDADAGAEADSGADRDAGAGAGPTTEIDRGADHPHHAPDTVAERAESTLIGMAAQFPAYQLRKLGDRILAHVAPEIADLADEAALRRAEARARRYRFFTLSMPVDGLVRVSGALGVEDAAIVTAALQPLSGPVPDDNRSFPQRRADALVDVCRLALRTGELPDDGGEPPQLAVTVRFDPLTDRLGASPGVLPDGERISAATARRLACDARILPLVLGGASQVLDAGRSRRLVHGPLRRALTVRDGGCAFPGCDRPARWCDAHHLRPWSDGGRTDLDNLVLLCRHHHRLLHTPGGGWQAHLGSDRLPIFVPPPWIDPQRRARRNLYHLRT</sequence>